<dbReference type="EMBL" id="UOGF01000081">
    <property type="protein sequence ID" value="VAX32062.1"/>
    <property type="molecule type" value="Genomic_DNA"/>
</dbReference>
<dbReference type="AlphaFoldDB" id="A0A3B1CUK0"/>
<reference evidence="2" key="1">
    <citation type="submission" date="2018-06" db="EMBL/GenBank/DDBJ databases">
        <authorList>
            <person name="Zhirakovskaya E."/>
        </authorList>
    </citation>
    <scope>NUCLEOTIDE SEQUENCE</scope>
</reference>
<evidence type="ECO:0008006" key="3">
    <source>
        <dbReference type="Google" id="ProtNLM"/>
    </source>
</evidence>
<feature type="transmembrane region" description="Helical" evidence="1">
    <location>
        <begin position="12"/>
        <end position="29"/>
    </location>
</feature>
<proteinExistence type="predicted"/>
<feature type="transmembrane region" description="Helical" evidence="1">
    <location>
        <begin position="68"/>
        <end position="84"/>
    </location>
</feature>
<keyword evidence="1" id="KW-0812">Transmembrane</keyword>
<protein>
    <recommendedName>
        <fullName evidence="3">TM2 domain-containing protein</fullName>
    </recommendedName>
</protein>
<name>A0A3B1CUK0_9ZZZZ</name>
<feature type="transmembrane region" description="Helical" evidence="1">
    <location>
        <begin position="35"/>
        <end position="56"/>
    </location>
</feature>
<evidence type="ECO:0000313" key="2">
    <source>
        <dbReference type="EMBL" id="VAX32062.1"/>
    </source>
</evidence>
<organism evidence="2">
    <name type="scientific">hydrothermal vent metagenome</name>
    <dbReference type="NCBI Taxonomy" id="652676"/>
    <lineage>
        <taxon>unclassified sequences</taxon>
        <taxon>metagenomes</taxon>
        <taxon>ecological metagenomes</taxon>
    </lineage>
</organism>
<keyword evidence="1" id="KW-1133">Transmembrane helix</keyword>
<keyword evidence="1" id="KW-0472">Membrane</keyword>
<gene>
    <name evidence="2" type="ORF">MNBD_NITROSPIRAE01-1879</name>
</gene>
<accession>A0A3B1CUK0</accession>
<sequence>MSSKSDREKSTQIAIILSGVFPGMGQFYVGDMAKGAIFFIASVVLDIYLLPEGYFAIIQGKIPLTLELYLRILVLVLFRVAAVLDAERSVRRLNKAMR</sequence>
<evidence type="ECO:0000256" key="1">
    <source>
        <dbReference type="SAM" id="Phobius"/>
    </source>
</evidence>